<dbReference type="EMBL" id="JAUFQC010000027">
    <property type="protein sequence ID" value="MDN3612388.1"/>
    <property type="molecule type" value="Genomic_DNA"/>
</dbReference>
<dbReference type="Proteomes" id="UP001238540">
    <property type="component" value="Unassembled WGS sequence"/>
</dbReference>
<dbReference type="EC" id="2.-.-.-" evidence="5"/>
<protein>
    <submittedName>
        <fullName evidence="5">GNAT family protein</fullName>
        <ecNumber evidence="5">2.-.-.-</ecNumber>
    </submittedName>
</protein>
<sequence>MLYSTLKQGKPFPFHNKLAIQLIQQSDLGDIIAMLDDERVNRYLFFAPADERFYRQYFHSILENTAASIANGSWPDNPTFIIRDQHGRYMGMTAVTQVPLLSGNHEVGYQLPAHAWGLGIATQACQMMTNIAFTELGSHKISADCFASNTGSYKTLEKCGYVLEGRQHQYYQSNNGFDDKLYYGLTVKQYLTHLRSS</sequence>
<evidence type="ECO:0000313" key="6">
    <source>
        <dbReference type="Proteomes" id="UP001238540"/>
    </source>
</evidence>
<dbReference type="Pfam" id="PF13302">
    <property type="entry name" value="Acetyltransf_3"/>
    <property type="match status" value="1"/>
</dbReference>
<evidence type="ECO:0000256" key="1">
    <source>
        <dbReference type="ARBA" id="ARBA00022679"/>
    </source>
</evidence>
<dbReference type="InterPro" id="IPR051531">
    <property type="entry name" value="N-acetyltransferase"/>
</dbReference>
<keyword evidence="6" id="KW-1185">Reference proteome</keyword>
<dbReference type="PANTHER" id="PTHR43792">
    <property type="entry name" value="GNAT FAMILY, PUTATIVE (AFU_ORTHOLOGUE AFUA_3G00765)-RELATED-RELATED"/>
    <property type="match status" value="1"/>
</dbReference>
<proteinExistence type="inferred from homology"/>
<keyword evidence="1 5" id="KW-0808">Transferase</keyword>
<dbReference type="InterPro" id="IPR016181">
    <property type="entry name" value="Acyl_CoA_acyltransferase"/>
</dbReference>
<accession>A0ABT8C0C6</accession>
<organism evidence="5 6">
    <name type="scientific">Vibrio ostreicida</name>
    <dbReference type="NCBI Taxonomy" id="526588"/>
    <lineage>
        <taxon>Bacteria</taxon>
        <taxon>Pseudomonadati</taxon>
        <taxon>Pseudomonadota</taxon>
        <taxon>Gammaproteobacteria</taxon>
        <taxon>Vibrionales</taxon>
        <taxon>Vibrionaceae</taxon>
        <taxon>Vibrio</taxon>
    </lineage>
</organism>
<gene>
    <name evidence="5" type="ORF">QWZ16_22580</name>
</gene>
<dbReference type="PROSITE" id="PS51186">
    <property type="entry name" value="GNAT"/>
    <property type="match status" value="1"/>
</dbReference>
<evidence type="ECO:0000313" key="5">
    <source>
        <dbReference type="EMBL" id="MDN3612388.1"/>
    </source>
</evidence>
<dbReference type="InterPro" id="IPR000182">
    <property type="entry name" value="GNAT_dom"/>
</dbReference>
<keyword evidence="2" id="KW-0012">Acyltransferase</keyword>
<dbReference type="Gene3D" id="3.40.630.30">
    <property type="match status" value="1"/>
</dbReference>
<dbReference type="GO" id="GO:0016740">
    <property type="term" value="F:transferase activity"/>
    <property type="evidence" value="ECO:0007669"/>
    <property type="project" value="UniProtKB-KW"/>
</dbReference>
<dbReference type="SUPFAM" id="SSF55729">
    <property type="entry name" value="Acyl-CoA N-acyltransferases (Nat)"/>
    <property type="match status" value="1"/>
</dbReference>
<evidence type="ECO:0000259" key="4">
    <source>
        <dbReference type="PROSITE" id="PS51186"/>
    </source>
</evidence>
<evidence type="ECO:0000256" key="2">
    <source>
        <dbReference type="ARBA" id="ARBA00023315"/>
    </source>
</evidence>
<comment type="similarity">
    <text evidence="3">Belongs to the acetyltransferase family. RimJ subfamily.</text>
</comment>
<reference evidence="6" key="1">
    <citation type="journal article" date="2019" name="Int. J. Syst. Evol. Microbiol.">
        <title>The Global Catalogue of Microorganisms (GCM) 10K type strain sequencing project: providing services to taxonomists for standard genome sequencing and annotation.</title>
        <authorList>
            <consortium name="The Broad Institute Genomics Platform"/>
            <consortium name="The Broad Institute Genome Sequencing Center for Infectious Disease"/>
            <person name="Wu L."/>
            <person name="Ma J."/>
        </authorList>
    </citation>
    <scope>NUCLEOTIDE SEQUENCE [LARGE SCALE GENOMIC DNA]</scope>
    <source>
        <strain evidence="6">CECT 7398</strain>
    </source>
</reference>
<feature type="domain" description="N-acetyltransferase" evidence="4">
    <location>
        <begin position="18"/>
        <end position="188"/>
    </location>
</feature>
<name>A0ABT8C0C6_9VIBR</name>
<dbReference type="RefSeq" id="WP_076589734.1">
    <property type="nucleotide sequence ID" value="NZ_JABEYA020000010.1"/>
</dbReference>
<dbReference type="PANTHER" id="PTHR43792:SF8">
    <property type="entry name" value="[RIBOSOMAL PROTEIN US5]-ALANINE N-ACETYLTRANSFERASE"/>
    <property type="match status" value="1"/>
</dbReference>
<comment type="caution">
    <text evidence="5">The sequence shown here is derived from an EMBL/GenBank/DDBJ whole genome shotgun (WGS) entry which is preliminary data.</text>
</comment>
<evidence type="ECO:0000256" key="3">
    <source>
        <dbReference type="ARBA" id="ARBA00038502"/>
    </source>
</evidence>